<dbReference type="EMBL" id="LWBS01000037">
    <property type="protein sequence ID" value="OAP96623.1"/>
    <property type="molecule type" value="Genomic_DNA"/>
</dbReference>
<dbReference type="AlphaFoldDB" id="A0A179BZN2"/>
<dbReference type="Pfam" id="PF06871">
    <property type="entry name" value="TraH_2"/>
    <property type="match status" value="1"/>
</dbReference>
<sequence>MLDAALISKCTDPSLTSGIVEQFVEEAGSPDPLAISVKSGGRLILVPKQTTADEAMEIIRQNVGQAVVRAGLTQIPVGTGVKDASELKPDLVDACENLRMGTKLFAKVMRIVAKWYGNPTAKDVLPQIFEDAVYSWKTGEFEGVQVFLAPDPDGAMKMDRVAPVERTPVANEARDEPAVSPDAEESRDAQSAGIRIDLSRIGGQK</sequence>
<protein>
    <submittedName>
        <fullName evidence="2">Conjugal transfer protein TraH</fullName>
    </submittedName>
</protein>
<reference evidence="2" key="1">
    <citation type="submission" date="2016-04" db="EMBL/GenBank/DDBJ databases">
        <title>Fast-growing isolate from the root nodules of Vavilovia formosa.</title>
        <authorList>
            <person name="Kimeklis A."/>
            <person name="Safronova V."/>
            <person name="Belimov A."/>
            <person name="Andronov E."/>
        </authorList>
    </citation>
    <scope>NUCLEOTIDE SEQUENCE [LARGE SCALE GENOMIC DNA]</scope>
    <source>
        <strain evidence="2">Vaf-46</strain>
    </source>
</reference>
<evidence type="ECO:0000313" key="2">
    <source>
        <dbReference type="EMBL" id="OAP96623.1"/>
    </source>
</evidence>
<organism evidence="2">
    <name type="scientific">Rhizobium leguminosarum</name>
    <dbReference type="NCBI Taxonomy" id="384"/>
    <lineage>
        <taxon>Bacteria</taxon>
        <taxon>Pseudomonadati</taxon>
        <taxon>Pseudomonadota</taxon>
        <taxon>Alphaproteobacteria</taxon>
        <taxon>Hyphomicrobiales</taxon>
        <taxon>Rhizobiaceae</taxon>
        <taxon>Rhizobium/Agrobacterium group</taxon>
        <taxon>Rhizobium</taxon>
    </lineage>
</organism>
<comment type="caution">
    <text evidence="2">The sequence shown here is derived from an EMBL/GenBank/DDBJ whole genome shotgun (WGS) entry which is preliminary data.</text>
</comment>
<gene>
    <name evidence="2" type="ORF">A4U53_37910</name>
</gene>
<dbReference type="InterPro" id="IPR010680">
    <property type="entry name" value="TraH_2"/>
</dbReference>
<accession>A0A179BZN2</accession>
<name>A0A179BZN2_RHILE</name>
<evidence type="ECO:0000256" key="1">
    <source>
        <dbReference type="SAM" id="MobiDB-lite"/>
    </source>
</evidence>
<proteinExistence type="predicted"/>
<feature type="region of interest" description="Disordered" evidence="1">
    <location>
        <begin position="165"/>
        <end position="205"/>
    </location>
</feature>
<dbReference type="NCBIfam" id="NF010417">
    <property type="entry name" value="PRK13843.1"/>
    <property type="match status" value="1"/>
</dbReference>